<proteinExistence type="predicted"/>
<dbReference type="Gene3D" id="3.40.50.150">
    <property type="entry name" value="Vaccinia Virus protein VP39"/>
    <property type="match status" value="1"/>
</dbReference>
<name>A0A9P7H3P5_9HYPO</name>
<gene>
    <name evidence="1" type="ORF">KAF25_002866</name>
</gene>
<dbReference type="Proteomes" id="UP000782241">
    <property type="component" value="Unassembled WGS sequence"/>
</dbReference>
<dbReference type="AlphaFoldDB" id="A0A9P7H3P5"/>
<accession>A0A9P7H3P5</accession>
<dbReference type="InterPro" id="IPR029063">
    <property type="entry name" value="SAM-dependent_MTases_sf"/>
</dbReference>
<organism evidence="1 2">
    <name type="scientific">Fusarium avenaceum</name>
    <dbReference type="NCBI Taxonomy" id="40199"/>
    <lineage>
        <taxon>Eukaryota</taxon>
        <taxon>Fungi</taxon>
        <taxon>Dikarya</taxon>
        <taxon>Ascomycota</taxon>
        <taxon>Pezizomycotina</taxon>
        <taxon>Sordariomycetes</taxon>
        <taxon>Hypocreomycetidae</taxon>
        <taxon>Hypocreales</taxon>
        <taxon>Nectriaceae</taxon>
        <taxon>Fusarium</taxon>
        <taxon>Fusarium tricinctum species complex</taxon>
    </lineage>
</organism>
<protein>
    <submittedName>
        <fullName evidence="1">Uncharacterized protein</fullName>
    </submittedName>
</protein>
<evidence type="ECO:0000313" key="1">
    <source>
        <dbReference type="EMBL" id="KAG5661223.1"/>
    </source>
</evidence>
<dbReference type="EMBL" id="JAGPUO010000008">
    <property type="protein sequence ID" value="KAG5661223.1"/>
    <property type="molecule type" value="Genomic_DNA"/>
</dbReference>
<sequence length="262" mass="29541">MSIMVSSRIDLSHGMRWILPRFAVIFMATIILPKCRTGSLPPVLPPLPIPPKPKLHSKSIKDIDSMVEKYIQPLQGNPVEMLGIGVGCGVDKQLGASCYTWQTLLPGVQPDVIEVNSTCVENFERQEPAAQIYPDKLEAQFIEFHPNRRRLQYDVVVDKGFFSMHKRVTEFLRYWNSVSPGGLYILENLSRIALIAADEDVEYTGDLIIVDPRLPHNIISGYTPREFVYAMLDDLVKGSSTELHISDETVEGMKDVCVIKKK</sequence>
<evidence type="ECO:0000313" key="2">
    <source>
        <dbReference type="Proteomes" id="UP000782241"/>
    </source>
</evidence>
<keyword evidence="2" id="KW-1185">Reference proteome</keyword>
<reference evidence="1" key="1">
    <citation type="submission" date="2021-04" db="EMBL/GenBank/DDBJ databases">
        <title>Draft genome of Fusarium avenaceum strain F156N33, isolated from an atmospheric sample in Virginia.</title>
        <authorList>
            <person name="Yang S."/>
            <person name="Vinatzer B.A."/>
            <person name="Coleman J."/>
        </authorList>
    </citation>
    <scope>NUCLEOTIDE SEQUENCE</scope>
    <source>
        <strain evidence="1">F156N33</strain>
    </source>
</reference>
<comment type="caution">
    <text evidence="1">The sequence shown here is derived from an EMBL/GenBank/DDBJ whole genome shotgun (WGS) entry which is preliminary data.</text>
</comment>